<comment type="caution">
    <text evidence="8">The sequence shown here is derived from an EMBL/GenBank/DDBJ whole genome shotgun (WGS) entry which is preliminary data.</text>
</comment>
<keyword evidence="2" id="KW-1003">Cell membrane</keyword>
<dbReference type="EMBL" id="BAAAUV010000017">
    <property type="protein sequence ID" value="GAA3227504.1"/>
    <property type="molecule type" value="Genomic_DNA"/>
</dbReference>
<evidence type="ECO:0000313" key="9">
    <source>
        <dbReference type="Proteomes" id="UP001501237"/>
    </source>
</evidence>
<feature type="transmembrane region" description="Helical" evidence="6">
    <location>
        <begin position="210"/>
        <end position="232"/>
    </location>
</feature>
<evidence type="ECO:0000256" key="6">
    <source>
        <dbReference type="SAM" id="Phobius"/>
    </source>
</evidence>
<dbReference type="PANTHER" id="PTHR33885:SF3">
    <property type="entry name" value="PHAGE SHOCK PROTEIN C"/>
    <property type="match status" value="1"/>
</dbReference>
<sequence>MTSERLSRASEGRLVAGVCSGIARRTGIDPLVVRVGFALLVFTTWSGLLMYIAAALLMGDQEGNPSIAERAFHRRLDDAAVIGALVVLFLFGMLGGFVGSFGGPGRDMVTSLVVLVFAVLIAQARGVDLVEAAKALPDRLKGVPMEYPPAAAAPAPHGPTETQEWIDLATLKPIEVVVPRRDHEVNVQVKVAGRPWSRPPKPVPPARSPLGHITFLLACVAGAAMVPFAHGLETPRTIMIIASAALAVVALGLVAGTWIGRPHGLMFLGVALSATLLITAAAGTLPEGSRFGDTTWRPTATPTETYRMMAGDGTLDLRSLPLLPGQSYQVRAELGVGGLRVILPANAKVRVKASILLGDITIDKKTISGPRARYDDLVPGATTEDAPTIELTVKGRIGDLELTHAA</sequence>
<gene>
    <name evidence="8" type="ORF">GCM10010468_56360</name>
</gene>
<evidence type="ECO:0000313" key="8">
    <source>
        <dbReference type="EMBL" id="GAA3227504.1"/>
    </source>
</evidence>
<feature type="transmembrane region" description="Helical" evidence="6">
    <location>
        <begin position="35"/>
        <end position="58"/>
    </location>
</feature>
<evidence type="ECO:0000256" key="5">
    <source>
        <dbReference type="ARBA" id="ARBA00023136"/>
    </source>
</evidence>
<evidence type="ECO:0000259" key="7">
    <source>
        <dbReference type="Pfam" id="PF04024"/>
    </source>
</evidence>
<protein>
    <recommendedName>
        <fullName evidence="7">Phage shock protein PspC N-terminal domain-containing protein</fullName>
    </recommendedName>
</protein>
<name>A0ABP6QFV9_9ACTN</name>
<keyword evidence="5 6" id="KW-0472">Membrane</keyword>
<feature type="transmembrane region" description="Helical" evidence="6">
    <location>
        <begin position="265"/>
        <end position="285"/>
    </location>
</feature>
<comment type="subcellular location">
    <subcellularLocation>
        <location evidence="1">Cell membrane</location>
        <topology evidence="1">Single-pass membrane protein</topology>
    </subcellularLocation>
</comment>
<dbReference type="RefSeq" id="WP_344834137.1">
    <property type="nucleotide sequence ID" value="NZ_BAAAUV010000017.1"/>
</dbReference>
<keyword evidence="4 6" id="KW-1133">Transmembrane helix</keyword>
<feature type="transmembrane region" description="Helical" evidence="6">
    <location>
        <begin position="238"/>
        <end position="258"/>
    </location>
</feature>
<organism evidence="8 9">
    <name type="scientific">Actinocorallia longicatena</name>
    <dbReference type="NCBI Taxonomy" id="111803"/>
    <lineage>
        <taxon>Bacteria</taxon>
        <taxon>Bacillati</taxon>
        <taxon>Actinomycetota</taxon>
        <taxon>Actinomycetes</taxon>
        <taxon>Streptosporangiales</taxon>
        <taxon>Thermomonosporaceae</taxon>
        <taxon>Actinocorallia</taxon>
    </lineage>
</organism>
<evidence type="ECO:0000256" key="4">
    <source>
        <dbReference type="ARBA" id="ARBA00022989"/>
    </source>
</evidence>
<evidence type="ECO:0000256" key="1">
    <source>
        <dbReference type="ARBA" id="ARBA00004162"/>
    </source>
</evidence>
<dbReference type="Proteomes" id="UP001501237">
    <property type="component" value="Unassembled WGS sequence"/>
</dbReference>
<dbReference type="PANTHER" id="PTHR33885">
    <property type="entry name" value="PHAGE SHOCK PROTEIN C"/>
    <property type="match status" value="1"/>
</dbReference>
<keyword evidence="3 6" id="KW-0812">Transmembrane</keyword>
<dbReference type="InterPro" id="IPR007168">
    <property type="entry name" value="Phageshock_PspC_N"/>
</dbReference>
<dbReference type="Pfam" id="PF04024">
    <property type="entry name" value="PspC"/>
    <property type="match status" value="1"/>
</dbReference>
<keyword evidence="9" id="KW-1185">Reference proteome</keyword>
<evidence type="ECO:0000256" key="2">
    <source>
        <dbReference type="ARBA" id="ARBA00022475"/>
    </source>
</evidence>
<reference evidence="9" key="1">
    <citation type="journal article" date="2019" name="Int. J. Syst. Evol. Microbiol.">
        <title>The Global Catalogue of Microorganisms (GCM) 10K type strain sequencing project: providing services to taxonomists for standard genome sequencing and annotation.</title>
        <authorList>
            <consortium name="The Broad Institute Genomics Platform"/>
            <consortium name="The Broad Institute Genome Sequencing Center for Infectious Disease"/>
            <person name="Wu L."/>
            <person name="Ma J."/>
        </authorList>
    </citation>
    <scope>NUCLEOTIDE SEQUENCE [LARGE SCALE GENOMIC DNA]</scope>
    <source>
        <strain evidence="9">JCM 9377</strain>
    </source>
</reference>
<accession>A0ABP6QFV9</accession>
<feature type="domain" description="Phage shock protein PspC N-terminal" evidence="7">
    <location>
        <begin position="5"/>
        <end position="58"/>
    </location>
</feature>
<proteinExistence type="predicted"/>
<feature type="transmembrane region" description="Helical" evidence="6">
    <location>
        <begin position="79"/>
        <end position="102"/>
    </location>
</feature>
<feature type="transmembrane region" description="Helical" evidence="6">
    <location>
        <begin position="108"/>
        <end position="127"/>
    </location>
</feature>
<evidence type="ECO:0000256" key="3">
    <source>
        <dbReference type="ARBA" id="ARBA00022692"/>
    </source>
</evidence>
<dbReference type="InterPro" id="IPR052027">
    <property type="entry name" value="PspC"/>
</dbReference>